<name>A0A381R9P5_9ZZZZ</name>
<comment type="catalytic activity">
    <reaction evidence="3">
        <text>a long-chain fatty acid + ATP + CoA = a long-chain fatty acyl-CoA + AMP + diphosphate</text>
        <dbReference type="Rhea" id="RHEA:15421"/>
        <dbReference type="ChEBI" id="CHEBI:30616"/>
        <dbReference type="ChEBI" id="CHEBI:33019"/>
        <dbReference type="ChEBI" id="CHEBI:57287"/>
        <dbReference type="ChEBI" id="CHEBI:57560"/>
        <dbReference type="ChEBI" id="CHEBI:83139"/>
        <dbReference type="ChEBI" id="CHEBI:456215"/>
        <dbReference type="EC" id="6.2.1.3"/>
    </reaction>
    <physiologicalReaction direction="left-to-right" evidence="3">
        <dbReference type="Rhea" id="RHEA:15422"/>
    </physiologicalReaction>
</comment>
<dbReference type="GO" id="GO:0016020">
    <property type="term" value="C:membrane"/>
    <property type="evidence" value="ECO:0007669"/>
    <property type="project" value="TreeGrafter"/>
</dbReference>
<gene>
    <name evidence="5" type="ORF">METZ01_LOCUS41319</name>
</gene>
<dbReference type="PROSITE" id="PS00455">
    <property type="entry name" value="AMP_BINDING"/>
    <property type="match status" value="1"/>
</dbReference>
<dbReference type="PANTHER" id="PTHR43272:SF33">
    <property type="entry name" value="AMP-BINDING DOMAIN-CONTAINING PROTEIN-RELATED"/>
    <property type="match status" value="1"/>
</dbReference>
<dbReference type="Gene3D" id="3.30.300.30">
    <property type="match status" value="1"/>
</dbReference>
<dbReference type="InterPro" id="IPR020845">
    <property type="entry name" value="AMP-binding_CS"/>
</dbReference>
<evidence type="ECO:0000256" key="2">
    <source>
        <dbReference type="ARBA" id="ARBA00022840"/>
    </source>
</evidence>
<reference evidence="5" key="1">
    <citation type="submission" date="2018-05" db="EMBL/GenBank/DDBJ databases">
        <authorList>
            <person name="Lanie J.A."/>
            <person name="Ng W.-L."/>
            <person name="Kazmierczak K.M."/>
            <person name="Andrzejewski T.M."/>
            <person name="Davidsen T.M."/>
            <person name="Wayne K.J."/>
            <person name="Tettelin H."/>
            <person name="Glass J.I."/>
            <person name="Rusch D."/>
            <person name="Podicherti R."/>
            <person name="Tsui H.-C.T."/>
            <person name="Winkler M.E."/>
        </authorList>
    </citation>
    <scope>NUCLEOTIDE SEQUENCE</scope>
</reference>
<evidence type="ECO:0000259" key="4">
    <source>
        <dbReference type="Pfam" id="PF00501"/>
    </source>
</evidence>
<keyword evidence="1" id="KW-0547">Nucleotide-binding</keyword>
<dbReference type="Pfam" id="PF23562">
    <property type="entry name" value="AMP-binding_C_3"/>
    <property type="match status" value="1"/>
</dbReference>
<sequence length="616" mass="66623">MTTLSYFADESVLPTSTLTELFFKAVDEHASRIAFERMVSDVELSGITYSEAFTVVKKASDALGAQGIVRGDRAVILSENRPEWALADYACLCAGVIDVPIYPTLTPSQVAYALKDSGAKLVFASSYEQVIKALEAVEECPQEIQIVVFDSLSEMPAGVLSWEGFLELGVATSSSAASDEDFRKSALEAQPDDVATIIYTSGTTGDPKGVMLTHNNISSNVEVCSSLLPVVAGADNTVSFLPLSHILQRTSDYLFFRTGCRIGYPRSIPTLIQDMGVIRPTVVVSVPRIYEKIYNNVMGASGIKKALINWAAGVADRVADLRLTGREPSGVLALQYGLADKLVFSKVKAGVGGRVRLFLSGGGPLAPVLNRFFYSIGLTILEGYGLTETSPVTNANTLEHFRIGSVGKPAPGTEVKIASDGEILIRGPQVMKGYYNKPEATASVIDTEGWFATGDIGHIDGEGFLYITDRKKDLIVTGGGKNIAPQPIENRLKTNMFVEQAVIIGDRRPYLVLLIVPAVEPLQQWASQNGVEWSSFEELVSNQEVLSHLERETLGELSDLASFETPKKIALLSEELSIENGMLTPTLKVKRSLVEERFEGVIEQLYTGAVADKTAS</sequence>
<organism evidence="5">
    <name type="scientific">marine metagenome</name>
    <dbReference type="NCBI Taxonomy" id="408172"/>
    <lineage>
        <taxon>unclassified sequences</taxon>
        <taxon>metagenomes</taxon>
        <taxon>ecological metagenomes</taxon>
    </lineage>
</organism>
<dbReference type="GO" id="GO:0005524">
    <property type="term" value="F:ATP binding"/>
    <property type="evidence" value="ECO:0007669"/>
    <property type="project" value="UniProtKB-KW"/>
</dbReference>
<protein>
    <recommendedName>
        <fullName evidence="4">AMP-dependent synthetase/ligase domain-containing protein</fullName>
    </recommendedName>
</protein>
<keyword evidence="2" id="KW-0067">ATP-binding</keyword>
<dbReference type="GO" id="GO:0005783">
    <property type="term" value="C:endoplasmic reticulum"/>
    <property type="evidence" value="ECO:0007669"/>
    <property type="project" value="TreeGrafter"/>
</dbReference>
<dbReference type="PANTHER" id="PTHR43272">
    <property type="entry name" value="LONG-CHAIN-FATTY-ACID--COA LIGASE"/>
    <property type="match status" value="1"/>
</dbReference>
<dbReference type="PRINTS" id="PR00154">
    <property type="entry name" value="AMPBINDING"/>
</dbReference>
<accession>A0A381R9P5</accession>
<dbReference type="SUPFAM" id="SSF56801">
    <property type="entry name" value="Acetyl-CoA synthetase-like"/>
    <property type="match status" value="1"/>
</dbReference>
<dbReference type="Pfam" id="PF00501">
    <property type="entry name" value="AMP-binding"/>
    <property type="match status" value="1"/>
</dbReference>
<proteinExistence type="predicted"/>
<dbReference type="CDD" id="cd05907">
    <property type="entry name" value="VL_LC_FACS_like"/>
    <property type="match status" value="1"/>
</dbReference>
<dbReference type="AlphaFoldDB" id="A0A381R9P5"/>
<dbReference type="EMBL" id="UINC01001771">
    <property type="protein sequence ID" value="SUZ88465.1"/>
    <property type="molecule type" value="Genomic_DNA"/>
</dbReference>
<dbReference type="InterPro" id="IPR020459">
    <property type="entry name" value="AMP-binding"/>
</dbReference>
<evidence type="ECO:0000313" key="5">
    <source>
        <dbReference type="EMBL" id="SUZ88465.1"/>
    </source>
</evidence>
<dbReference type="Gene3D" id="3.40.50.12780">
    <property type="entry name" value="N-terminal domain of ligase-like"/>
    <property type="match status" value="1"/>
</dbReference>
<evidence type="ECO:0000256" key="1">
    <source>
        <dbReference type="ARBA" id="ARBA00022741"/>
    </source>
</evidence>
<dbReference type="InterPro" id="IPR000873">
    <property type="entry name" value="AMP-dep_synth/lig_dom"/>
</dbReference>
<dbReference type="GO" id="GO:0004467">
    <property type="term" value="F:long-chain fatty acid-CoA ligase activity"/>
    <property type="evidence" value="ECO:0007669"/>
    <property type="project" value="UniProtKB-EC"/>
</dbReference>
<feature type="domain" description="AMP-dependent synthetase/ligase" evidence="4">
    <location>
        <begin position="23"/>
        <end position="435"/>
    </location>
</feature>
<evidence type="ECO:0000256" key="3">
    <source>
        <dbReference type="ARBA" id="ARBA00024484"/>
    </source>
</evidence>
<dbReference type="InterPro" id="IPR045851">
    <property type="entry name" value="AMP-bd_C_sf"/>
</dbReference>
<dbReference type="InterPro" id="IPR042099">
    <property type="entry name" value="ANL_N_sf"/>
</dbReference>